<gene>
    <name evidence="3" type="ORF">PSACC_01770</name>
</gene>
<dbReference type="OrthoDB" id="10252687at2759"/>
<dbReference type="STRING" id="1246581.A0A2H9TL04"/>
<proteinExistence type="inferred from homology"/>
<dbReference type="SMART" id="SM00753">
    <property type="entry name" value="PAM"/>
    <property type="match status" value="1"/>
</dbReference>
<dbReference type="GO" id="GO:0003723">
    <property type="term" value="F:RNA binding"/>
    <property type="evidence" value="ECO:0007669"/>
    <property type="project" value="InterPro"/>
</dbReference>
<evidence type="ECO:0000256" key="1">
    <source>
        <dbReference type="ARBA" id="ARBA00025771"/>
    </source>
</evidence>
<dbReference type="GO" id="GO:0016973">
    <property type="term" value="P:poly(A)+ mRNA export from nucleus"/>
    <property type="evidence" value="ECO:0007669"/>
    <property type="project" value="TreeGrafter"/>
</dbReference>
<dbReference type="PANTHER" id="PTHR12732:SF0">
    <property type="entry name" value="PCI DOMAIN-CONTAINING PROTEIN 2"/>
    <property type="match status" value="1"/>
</dbReference>
<comment type="similarity">
    <text evidence="1">Belongs to the CSN12 family.</text>
</comment>
<dbReference type="PROSITE" id="PS50250">
    <property type="entry name" value="PCI"/>
    <property type="match status" value="1"/>
</dbReference>
<evidence type="ECO:0000313" key="3">
    <source>
        <dbReference type="EMBL" id="PJF18399.1"/>
    </source>
</evidence>
<dbReference type="PANTHER" id="PTHR12732">
    <property type="entry name" value="UNCHARACTERIZED PROTEASOME COMPONENT REGION PCI-CONTAINING"/>
    <property type="match status" value="1"/>
</dbReference>
<dbReference type="AlphaFoldDB" id="A0A2H9TL04"/>
<name>A0A2H9TL04_9FUNG</name>
<dbReference type="EMBL" id="MTSL01000126">
    <property type="protein sequence ID" value="PJF18399.1"/>
    <property type="molecule type" value="Genomic_DNA"/>
</dbReference>
<dbReference type="InterPro" id="IPR000717">
    <property type="entry name" value="PCI_dom"/>
</dbReference>
<dbReference type="Pfam" id="PF01399">
    <property type="entry name" value="PCI"/>
    <property type="match status" value="1"/>
</dbReference>
<dbReference type="Proteomes" id="UP000240830">
    <property type="component" value="Unassembled WGS sequence"/>
</dbReference>
<dbReference type="Gene3D" id="1.10.10.10">
    <property type="entry name" value="Winged helix-like DNA-binding domain superfamily/Winged helix DNA-binding domain"/>
    <property type="match status" value="1"/>
</dbReference>
<evidence type="ECO:0000313" key="4">
    <source>
        <dbReference type="Proteomes" id="UP000240830"/>
    </source>
</evidence>
<dbReference type="InterPro" id="IPR045114">
    <property type="entry name" value="Csn12-like"/>
</dbReference>
<comment type="caution">
    <text evidence="3">The sequence shown here is derived from an EMBL/GenBank/DDBJ whole genome shotgun (WGS) entry which is preliminary data.</text>
</comment>
<dbReference type="GO" id="GO:0000973">
    <property type="term" value="P:post-transcriptional tethering of RNA polymerase II gene DNA at nuclear periphery"/>
    <property type="evidence" value="ECO:0007669"/>
    <property type="project" value="TreeGrafter"/>
</dbReference>
<protein>
    <recommendedName>
        <fullName evidence="2">PCI domain-containing protein</fullName>
    </recommendedName>
</protein>
<feature type="domain" description="PCI" evidence="2">
    <location>
        <begin position="205"/>
        <end position="384"/>
    </location>
</feature>
<keyword evidence="4" id="KW-1185">Reference proteome</keyword>
<accession>A0A2H9TL04</accession>
<dbReference type="InterPro" id="IPR036388">
    <property type="entry name" value="WH-like_DNA-bd_sf"/>
</dbReference>
<evidence type="ECO:0000259" key="2">
    <source>
        <dbReference type="PROSITE" id="PS50250"/>
    </source>
</evidence>
<dbReference type="GO" id="GO:0070390">
    <property type="term" value="C:transcription export complex 2"/>
    <property type="evidence" value="ECO:0007669"/>
    <property type="project" value="TreeGrafter"/>
</dbReference>
<dbReference type="GO" id="GO:0006368">
    <property type="term" value="P:transcription elongation by RNA polymerase II"/>
    <property type="evidence" value="ECO:0007669"/>
    <property type="project" value="TreeGrafter"/>
</dbReference>
<dbReference type="GO" id="GO:0003690">
    <property type="term" value="F:double-stranded DNA binding"/>
    <property type="evidence" value="ECO:0007669"/>
    <property type="project" value="InterPro"/>
</dbReference>
<reference evidence="3 4" key="1">
    <citation type="submission" date="2016-10" db="EMBL/GenBank/DDBJ databases">
        <title>The genome of Paramicrosporidium saccamoebae is the missing link in understanding Cryptomycota and Microsporidia evolution.</title>
        <authorList>
            <person name="Quandt C.A."/>
            <person name="Beaudet D."/>
            <person name="Corsaro D."/>
            <person name="Michel R."/>
            <person name="Corradi N."/>
            <person name="James T."/>
        </authorList>
    </citation>
    <scope>NUCLEOTIDE SEQUENCE [LARGE SCALE GENOMIC DNA]</scope>
    <source>
        <strain evidence="3 4">KSL3</strain>
    </source>
</reference>
<organism evidence="3 4">
    <name type="scientific">Paramicrosporidium saccamoebae</name>
    <dbReference type="NCBI Taxonomy" id="1246581"/>
    <lineage>
        <taxon>Eukaryota</taxon>
        <taxon>Fungi</taxon>
        <taxon>Fungi incertae sedis</taxon>
        <taxon>Cryptomycota</taxon>
        <taxon>Cryptomycota incertae sedis</taxon>
        <taxon>Paramicrosporidium</taxon>
    </lineage>
</organism>
<sequence length="392" mass="43820">MSRKSLVEDTIDEFGEVVGSWDGTFHSAGVAVAGAVVVVASVTSDDKLENTINGEGRLNVLPGLWCDLLSAHLRVATHMTSGGVSGAFGEQVVLVQILHRLSLSCTRWILPVFYLLNHTLLVLAFQLPEAEQQECARLLNKSVTICLTDRQLLRESRKWGAYRMMAMLFRVYFKLDQLNLCGNVLRAVGAADLPGAERYPKAHLVEFKYLLGRYYFVNGEYSRSEAELLVAFEHCPVDAFHNKQLILHYLIPLRVLLRGLRPSGELLKRYGLDHSFYVSALAALKSGDLSQYQELITSSEGTLLRLGTFLLWEKLILFGWRNLVRKIFLLAGSNSRMQLTTLPTAVGLSVDEIACYIANLIERGLVRGYISQEKSTLVLSQKDPFPITSLLK</sequence>